<evidence type="ECO:0000313" key="2">
    <source>
        <dbReference type="Proteomes" id="UP001291653"/>
    </source>
</evidence>
<organism evidence="1 2">
    <name type="scientific">Streptomyces yaizuensis</name>
    <dbReference type="NCBI Taxonomy" id="2989713"/>
    <lineage>
        <taxon>Bacteria</taxon>
        <taxon>Bacillati</taxon>
        <taxon>Actinomycetota</taxon>
        <taxon>Actinomycetes</taxon>
        <taxon>Kitasatosporales</taxon>
        <taxon>Streptomycetaceae</taxon>
        <taxon>Streptomyces</taxon>
    </lineage>
</organism>
<comment type="caution">
    <text evidence="1">The sequence shown here is derived from an EMBL/GenBank/DDBJ whole genome shotgun (WGS) entry which is preliminary data.</text>
</comment>
<keyword evidence="2" id="KW-1185">Reference proteome</keyword>
<sequence>MRALRITLITAVVLGGLFVAADRVAVTVAENEAADRIRTTQGLSATPDVSIKGFPFLTQIAGKHLDEVDISVNGLDASAGGHTVEVSEVRAELDDVEIAGNFTSAVAARAEGSARVSYADLTKAAPKGATVGYAGPERAAKGQVRIDGPVLQLLEGAGIEVPAHIKGMLGDEEITVHSTVEPAEGGTVRLKAEDLPDMPVAGFDGQLRRAVDYDMQIDGLPAGIRLDRAEADESGLTFLGTGTDVSLVG</sequence>
<name>A0ABQ5PAY9_9ACTN</name>
<evidence type="ECO:0000313" key="1">
    <source>
        <dbReference type="EMBL" id="GLF99764.1"/>
    </source>
</evidence>
<dbReference type="RefSeq" id="WP_323451694.1">
    <property type="nucleotide sequence ID" value="NZ_BSBI01000023.1"/>
</dbReference>
<gene>
    <name evidence="1" type="ORF">SYYSPA8_35725</name>
</gene>
<dbReference type="Proteomes" id="UP001291653">
    <property type="component" value="Unassembled WGS sequence"/>
</dbReference>
<accession>A0ABQ5PAY9</accession>
<reference evidence="1 2" key="1">
    <citation type="submission" date="2022-10" db="EMBL/GenBank/DDBJ databases">
        <title>Draft genome sequence of Streptomyces sp. YSPA8.</title>
        <authorList>
            <person name="Moriuchi R."/>
            <person name="Dohra H."/>
            <person name="Yamamura H."/>
            <person name="Kodani S."/>
        </authorList>
    </citation>
    <scope>NUCLEOTIDE SEQUENCE [LARGE SCALE GENOMIC DNA]</scope>
    <source>
        <strain evidence="1 2">YSPA8</strain>
    </source>
</reference>
<dbReference type="EMBL" id="BSBI01000023">
    <property type="protein sequence ID" value="GLF99764.1"/>
    <property type="molecule type" value="Genomic_DNA"/>
</dbReference>
<dbReference type="Pfam" id="PF11209">
    <property type="entry name" value="LmeA"/>
    <property type="match status" value="1"/>
</dbReference>
<dbReference type="InterPro" id="IPR021373">
    <property type="entry name" value="DUF2993"/>
</dbReference>
<protein>
    <submittedName>
        <fullName evidence="1">DUF2993 domain-containing protein</fullName>
    </submittedName>
</protein>
<proteinExistence type="predicted"/>